<dbReference type="InterPro" id="IPR019401">
    <property type="entry name" value="Znf_CHCC"/>
</dbReference>
<protein>
    <submittedName>
        <fullName evidence="3">Zinc-finger domain protein</fullName>
    </submittedName>
</protein>
<evidence type="ECO:0000313" key="4">
    <source>
        <dbReference type="Proteomes" id="UP001432180"/>
    </source>
</evidence>
<feature type="region of interest" description="Disordered" evidence="1">
    <location>
        <begin position="1"/>
        <end position="24"/>
    </location>
</feature>
<name>A0ABZ0S4K3_9GAMM</name>
<keyword evidence="3" id="KW-0863">Zinc-finger</keyword>
<dbReference type="RefSeq" id="WP_328985731.1">
    <property type="nucleotide sequence ID" value="NZ_CP121472.1"/>
</dbReference>
<sequence>MEHSALPFSTDKPAPPVSPAAAPGPIKIQASKLPLSCPRPGEELWNMHPRVYLPIDKAPDRRTVCPYCGAVYVLEGEIGKIH</sequence>
<keyword evidence="3" id="KW-0862">Zinc</keyword>
<evidence type="ECO:0000259" key="2">
    <source>
        <dbReference type="Pfam" id="PF10276"/>
    </source>
</evidence>
<evidence type="ECO:0000313" key="3">
    <source>
        <dbReference type="EMBL" id="WPL15146.1"/>
    </source>
</evidence>
<keyword evidence="4" id="KW-1185">Reference proteome</keyword>
<reference evidence="3 4" key="1">
    <citation type="journal article" date="2023" name="Microorganisms">
        <title>Thiorhodovibrio frisius and Trv. litoralis spp. nov., Two Novel Members from a Clade of Fastidious Purple Sulfur Bacteria That Exhibit Unique Red-Shifted Light-Harvesting Capabilities.</title>
        <authorList>
            <person name="Methner A."/>
            <person name="Kuzyk S.B."/>
            <person name="Petersen J."/>
            <person name="Bauer S."/>
            <person name="Brinkmann H."/>
            <person name="Sichau K."/>
            <person name="Wanner G."/>
            <person name="Wolf J."/>
            <person name="Neumann-Schaal M."/>
            <person name="Henke P."/>
            <person name="Tank M."/>
            <person name="Sproer C."/>
            <person name="Bunk B."/>
            <person name="Overmann J."/>
        </authorList>
    </citation>
    <scope>NUCLEOTIDE SEQUENCE [LARGE SCALE GENOMIC DNA]</scope>
    <source>
        <strain evidence="3 4">DSM 6702</strain>
    </source>
</reference>
<organism evidence="3 4">
    <name type="scientific">Thiorhodovibrio winogradskyi</name>
    <dbReference type="NCBI Taxonomy" id="77007"/>
    <lineage>
        <taxon>Bacteria</taxon>
        <taxon>Pseudomonadati</taxon>
        <taxon>Pseudomonadota</taxon>
        <taxon>Gammaproteobacteria</taxon>
        <taxon>Chromatiales</taxon>
        <taxon>Chromatiaceae</taxon>
        <taxon>Thiorhodovibrio</taxon>
    </lineage>
</organism>
<proteinExistence type="predicted"/>
<dbReference type="Gene3D" id="2.60.260.40">
    <property type="entry name" value="q5lls5 like domains"/>
    <property type="match status" value="1"/>
</dbReference>
<dbReference type="EMBL" id="CP121472">
    <property type="protein sequence ID" value="WPL15146.1"/>
    <property type="molecule type" value="Genomic_DNA"/>
</dbReference>
<keyword evidence="3" id="KW-0479">Metal-binding</keyword>
<gene>
    <name evidence="3" type="ORF">Thiowin_00026</name>
</gene>
<feature type="domain" description="Zinc finger CHCC-type" evidence="2">
    <location>
        <begin position="36"/>
        <end position="72"/>
    </location>
</feature>
<dbReference type="Proteomes" id="UP001432180">
    <property type="component" value="Chromosome"/>
</dbReference>
<evidence type="ECO:0000256" key="1">
    <source>
        <dbReference type="SAM" id="MobiDB-lite"/>
    </source>
</evidence>
<accession>A0ABZ0S4K3</accession>
<dbReference type="GO" id="GO:0008270">
    <property type="term" value="F:zinc ion binding"/>
    <property type="evidence" value="ECO:0007669"/>
    <property type="project" value="UniProtKB-KW"/>
</dbReference>
<dbReference type="Pfam" id="PF10276">
    <property type="entry name" value="zf-CHCC"/>
    <property type="match status" value="1"/>
</dbReference>